<feature type="compositionally biased region" description="Basic and acidic residues" evidence="1">
    <location>
        <begin position="48"/>
        <end position="59"/>
    </location>
</feature>
<dbReference type="AlphaFoldDB" id="A0A9X1W709"/>
<evidence type="ECO:0008006" key="4">
    <source>
        <dbReference type="Google" id="ProtNLM"/>
    </source>
</evidence>
<feature type="region of interest" description="Disordered" evidence="1">
    <location>
        <begin position="48"/>
        <end position="78"/>
    </location>
</feature>
<evidence type="ECO:0000313" key="3">
    <source>
        <dbReference type="Proteomes" id="UP001139488"/>
    </source>
</evidence>
<name>A0A9X1W709_9VIBR</name>
<protein>
    <recommendedName>
        <fullName evidence="4">Terminase</fullName>
    </recommendedName>
</protein>
<dbReference type="RefSeq" id="WP_244354910.1">
    <property type="nucleotide sequence ID" value="NZ_JAJNNZ010000002.1"/>
</dbReference>
<keyword evidence="3" id="KW-1185">Reference proteome</keyword>
<comment type="caution">
    <text evidence="2">The sequence shown here is derived from an EMBL/GenBank/DDBJ whole genome shotgun (WGS) entry which is preliminary data.</text>
</comment>
<reference evidence="2" key="1">
    <citation type="submission" date="2021-11" db="EMBL/GenBank/DDBJ databases">
        <title>Vibrio ZSDE26 sp. nov. and Vibrio ZSDZ34 sp. nov., isolated from coastal seawater in Qingdao.</title>
        <authorList>
            <person name="Zhang P."/>
        </authorList>
    </citation>
    <scope>NUCLEOTIDE SEQUENCE</scope>
    <source>
        <strain evidence="2">ZSDZ34</strain>
    </source>
</reference>
<sequence>MTDWNKNRQLYQQAYLETGVSLKGWCQQNQVDYQSARKQISVKDIKQVAKNSPETKRQNVIESQPQKANQTSFSKGNQIARKHGGYSSLLNEDDVELALQVKSLEDELLACRSRLVSVMKYRSNIEAQVRECSDVEMKVALSELLLKSMEAEERTIARIESLSATLSKLGRDAILVEKDKVQIKMIEQTINIRDRESQEDDKVTYYIDW</sequence>
<dbReference type="Proteomes" id="UP001139488">
    <property type="component" value="Unassembled WGS sequence"/>
</dbReference>
<accession>A0A9X1W709</accession>
<feature type="compositionally biased region" description="Polar residues" evidence="1">
    <location>
        <begin position="60"/>
        <end position="77"/>
    </location>
</feature>
<organism evidence="2 3">
    <name type="scientific">Vibrio gelatinilyticus</name>
    <dbReference type="NCBI Taxonomy" id="2893468"/>
    <lineage>
        <taxon>Bacteria</taxon>
        <taxon>Pseudomonadati</taxon>
        <taxon>Pseudomonadota</taxon>
        <taxon>Gammaproteobacteria</taxon>
        <taxon>Vibrionales</taxon>
        <taxon>Vibrionaceae</taxon>
        <taxon>Vibrio</taxon>
    </lineage>
</organism>
<evidence type="ECO:0000256" key="1">
    <source>
        <dbReference type="SAM" id="MobiDB-lite"/>
    </source>
</evidence>
<evidence type="ECO:0000313" key="2">
    <source>
        <dbReference type="EMBL" id="MCJ2375662.1"/>
    </source>
</evidence>
<dbReference type="EMBL" id="JAJNNZ010000002">
    <property type="protein sequence ID" value="MCJ2375662.1"/>
    <property type="molecule type" value="Genomic_DNA"/>
</dbReference>
<gene>
    <name evidence="2" type="ORF">LNL84_02335</name>
</gene>
<proteinExistence type="predicted"/>